<feature type="binding site" evidence="10">
    <location>
        <begin position="236"/>
        <end position="243"/>
    </location>
    <ligand>
        <name>ATP</name>
        <dbReference type="ChEBI" id="CHEBI:30616"/>
    </ligand>
</feature>
<dbReference type="InterPro" id="IPR004100">
    <property type="entry name" value="ATPase_F1/V1/A1_a/bsu_N"/>
</dbReference>
<dbReference type="InterPro" id="IPR027417">
    <property type="entry name" value="P-loop_NTPase"/>
</dbReference>
<feature type="domain" description="AAA+ ATPase" evidence="11">
    <location>
        <begin position="228"/>
        <end position="416"/>
    </location>
</feature>
<evidence type="ECO:0000256" key="8">
    <source>
        <dbReference type="ARBA" id="ARBA00023065"/>
    </source>
</evidence>
<dbReference type="HOGENOM" id="CLU_008162_3_1_2"/>
<dbReference type="CDD" id="cd18119">
    <property type="entry name" value="ATP-synt_V_A-type_alpha_N"/>
    <property type="match status" value="1"/>
</dbReference>
<evidence type="ECO:0000256" key="2">
    <source>
        <dbReference type="ARBA" id="ARBA00022448"/>
    </source>
</evidence>
<dbReference type="FunCoup" id="K0IFG1">
    <property type="interactions" value="171"/>
</dbReference>
<dbReference type="GO" id="GO:0046961">
    <property type="term" value="F:proton-transporting ATPase activity, rotational mechanism"/>
    <property type="evidence" value="ECO:0007669"/>
    <property type="project" value="InterPro"/>
</dbReference>
<evidence type="ECO:0000256" key="1">
    <source>
        <dbReference type="ARBA" id="ARBA00008936"/>
    </source>
</evidence>
<dbReference type="STRING" id="1237085.Ngar_c31900"/>
<organism evidence="12 13">
    <name type="scientific">Nitrososphaera gargensis (strain Ga9.2)</name>
    <dbReference type="NCBI Taxonomy" id="1237085"/>
    <lineage>
        <taxon>Archaea</taxon>
        <taxon>Nitrososphaerota</taxon>
        <taxon>Nitrososphaeria</taxon>
        <taxon>Nitrososphaerales</taxon>
        <taxon>Nitrososphaeraceae</taxon>
        <taxon>Nitrososphaera</taxon>
    </lineage>
</organism>
<dbReference type="SMART" id="SM00382">
    <property type="entry name" value="AAA"/>
    <property type="match status" value="1"/>
</dbReference>
<accession>K0IFG1</accession>
<dbReference type="Pfam" id="PF16886">
    <property type="entry name" value="ATP-synt_ab_Xtn"/>
    <property type="match status" value="1"/>
</dbReference>
<keyword evidence="12" id="KW-0378">Hydrolase</keyword>
<dbReference type="NCBIfam" id="NF003220">
    <property type="entry name" value="PRK04192.1"/>
    <property type="match status" value="1"/>
</dbReference>
<dbReference type="OrthoDB" id="115235at2157"/>
<dbReference type="PROSITE" id="PS00152">
    <property type="entry name" value="ATPASE_ALPHA_BETA"/>
    <property type="match status" value="1"/>
</dbReference>
<evidence type="ECO:0000256" key="10">
    <source>
        <dbReference type="HAMAP-Rule" id="MF_00309"/>
    </source>
</evidence>
<dbReference type="PANTHER" id="PTHR43607">
    <property type="entry name" value="V-TYPE PROTON ATPASE CATALYTIC SUBUNIT A"/>
    <property type="match status" value="1"/>
</dbReference>
<dbReference type="InterPro" id="IPR020003">
    <property type="entry name" value="ATPase_a/bsu_AS"/>
</dbReference>
<evidence type="ECO:0000256" key="7">
    <source>
        <dbReference type="ARBA" id="ARBA00022967"/>
    </source>
</evidence>
<dbReference type="EC" id="7.1.2.2" evidence="10"/>
<dbReference type="GO" id="GO:0042777">
    <property type="term" value="P:proton motive force-driven plasma membrane ATP synthesis"/>
    <property type="evidence" value="ECO:0007669"/>
    <property type="project" value="UniProtKB-UniRule"/>
</dbReference>
<evidence type="ECO:0000256" key="4">
    <source>
        <dbReference type="ARBA" id="ARBA00022741"/>
    </source>
</evidence>
<dbReference type="InterPro" id="IPR003593">
    <property type="entry name" value="AAA+_ATPase"/>
</dbReference>
<keyword evidence="2 10" id="KW-0813">Transport</keyword>
<comment type="catalytic activity">
    <reaction evidence="10">
        <text>ATP + H2O + 4 H(+)(in) = ADP + phosphate + 5 H(+)(out)</text>
        <dbReference type="Rhea" id="RHEA:57720"/>
        <dbReference type="ChEBI" id="CHEBI:15377"/>
        <dbReference type="ChEBI" id="CHEBI:15378"/>
        <dbReference type="ChEBI" id="CHEBI:30616"/>
        <dbReference type="ChEBI" id="CHEBI:43474"/>
        <dbReference type="ChEBI" id="CHEBI:456216"/>
        <dbReference type="EC" id="7.1.2.2"/>
    </reaction>
</comment>
<keyword evidence="7 10" id="KW-1278">Translocase</keyword>
<dbReference type="PATRIC" id="fig|1237085.11.peg.3174"/>
<dbReference type="InterPro" id="IPR022878">
    <property type="entry name" value="V-ATPase_asu"/>
</dbReference>
<evidence type="ECO:0000313" key="12">
    <source>
        <dbReference type="EMBL" id="AFU60106.1"/>
    </source>
</evidence>
<evidence type="ECO:0000259" key="11">
    <source>
        <dbReference type="SMART" id="SM00382"/>
    </source>
</evidence>
<dbReference type="SUPFAM" id="SSF47917">
    <property type="entry name" value="C-terminal domain of alpha and beta subunits of F1 ATP synthase"/>
    <property type="match status" value="1"/>
</dbReference>
<dbReference type="InterPro" id="IPR000194">
    <property type="entry name" value="ATPase_F1/V1/A1_a/bsu_nucl-bd"/>
</dbReference>
<dbReference type="GO" id="GO:0005524">
    <property type="term" value="F:ATP binding"/>
    <property type="evidence" value="ECO:0007669"/>
    <property type="project" value="UniProtKB-UniRule"/>
</dbReference>
<dbReference type="InterPro" id="IPR036121">
    <property type="entry name" value="ATPase_F1/V1/A1_a/bsu_N_sf"/>
</dbReference>
<evidence type="ECO:0000256" key="5">
    <source>
        <dbReference type="ARBA" id="ARBA00022781"/>
    </source>
</evidence>
<keyword evidence="6 10" id="KW-0067">ATP-binding</keyword>
<reference evidence="12 13" key="1">
    <citation type="journal article" date="2012" name="Environ. Microbiol.">
        <title>The genome of the ammonia-oxidizing Candidatus Nitrososphaera gargensis: insights into metabolic versatility and environmental adaptations.</title>
        <authorList>
            <person name="Spang A."/>
            <person name="Poehlein A."/>
            <person name="Offre P."/>
            <person name="Zumbragel S."/>
            <person name="Haider S."/>
            <person name="Rychlik N."/>
            <person name="Nowka B."/>
            <person name="Schmeisser C."/>
            <person name="Lebedeva E.V."/>
            <person name="Rattei T."/>
            <person name="Bohm C."/>
            <person name="Schmid M."/>
            <person name="Galushko A."/>
            <person name="Hatzenpichler R."/>
            <person name="Weinmaier T."/>
            <person name="Daniel R."/>
            <person name="Schleper C."/>
            <person name="Spieck E."/>
            <person name="Streit W."/>
            <person name="Wagner M."/>
        </authorList>
    </citation>
    <scope>NUCLEOTIDE SEQUENCE [LARGE SCALE GENOMIC DNA]</scope>
    <source>
        <strain evidence="13">Ga9.2</strain>
    </source>
</reference>
<evidence type="ECO:0000256" key="9">
    <source>
        <dbReference type="ARBA" id="ARBA00023310"/>
    </source>
</evidence>
<dbReference type="InterPro" id="IPR055190">
    <property type="entry name" value="ATP-synt_VA_C"/>
</dbReference>
<keyword evidence="3 10" id="KW-1003">Cell membrane</keyword>
<comment type="subcellular location">
    <subcellularLocation>
        <location evidence="10">Cell membrane</location>
        <topology evidence="10">Peripheral membrane protein</topology>
    </subcellularLocation>
</comment>
<keyword evidence="9 10" id="KW-0066">ATP synthesis</keyword>
<dbReference type="InterPro" id="IPR023366">
    <property type="entry name" value="ATP_synth_asu-like_sf"/>
</dbReference>
<dbReference type="Gene3D" id="1.10.1140.10">
    <property type="entry name" value="Bovine Mitochondrial F1-atpase, Atp Synthase Beta Chain, Chain D, domain 3"/>
    <property type="match status" value="1"/>
</dbReference>
<gene>
    <name evidence="10 12" type="primary">atpA</name>
    <name evidence="12" type="ordered locus">Ngar_c31900</name>
</gene>
<name>K0IFG1_NITGG</name>
<keyword evidence="8 10" id="KW-0406">Ion transport</keyword>
<dbReference type="GO" id="GO:0005886">
    <property type="term" value="C:plasma membrane"/>
    <property type="evidence" value="ECO:0007669"/>
    <property type="project" value="UniProtKB-SubCell"/>
</dbReference>
<sequence>MVAVAKGRIVWVSGPAVKADGMSAAKMYETVEVGESKLIGEVIRLTGDVAFIQVYESTSGLKPGEPVVGTGQPLSVLLGPGIIGRIYDGIQRPLDEIAAKSGAFIGRGVVTTPVDMKKKYKFKPVAKKGDQVGPGSILGTVEETPLLTHSILVPPNSPSGKLVDIAGEGDYDIEHVIATTEKGGEKVSLKMYHKWPVRKPRPYAERYDPTVPLVTGQRVIDTYFPIAKGGTGAIPGGFGTGKTVTLHQIAKWADSKVVVYIGCGERGNEMTEVLVEFPHLIDPRSGRPLMERTVLVANTSNMPVAAREASIYTGVTMAEYYRDMGYDVVLVADSTSRWAEALREMSGRLEEMPAEEGYPSYLASRLAEFYERAGRVKALGSPNRAGSVTLVGAVSPSGADFTEPVTTHTIRFIKTFWALDTRLAYSRHYPSINWMQSYSGYLEDVSKWWKENVTGEWYDLRAESYHVLQREDTLKEIVRLLGPEALPDEEKLVLEVARMVKIGILQQNSFDKVDTYCSPQKQVKLVKLMVKFYREAQKALKAGTPLADIRAMPIIPALLKAKFEIPEEQLSKLDDLDKQIDDQFRKAVGGAAAVAAEEAKVVA</sequence>
<dbReference type="SUPFAM" id="SSF52540">
    <property type="entry name" value="P-loop containing nucleoside triphosphate hydrolases"/>
    <property type="match status" value="1"/>
</dbReference>
<keyword evidence="10" id="KW-0472">Membrane</keyword>
<protein>
    <recommendedName>
        <fullName evidence="10">A-type ATP synthase subunit A</fullName>
        <ecNumber evidence="10">7.1.2.2</ecNumber>
    </recommendedName>
</protein>
<dbReference type="InParanoid" id="K0IFG1"/>
<dbReference type="Proteomes" id="UP000008037">
    <property type="component" value="Chromosome"/>
</dbReference>
<dbReference type="FunFam" id="2.40.30.20:FF:000002">
    <property type="entry name" value="V-type proton ATPase catalytic subunit A"/>
    <property type="match status" value="1"/>
</dbReference>
<dbReference type="InterPro" id="IPR031686">
    <property type="entry name" value="ATP-synth_a_Xtn"/>
</dbReference>
<dbReference type="GO" id="GO:0046933">
    <property type="term" value="F:proton-transporting ATP synthase activity, rotational mechanism"/>
    <property type="evidence" value="ECO:0007669"/>
    <property type="project" value="UniProtKB-UniRule"/>
</dbReference>
<dbReference type="GeneID" id="13797000"/>
<dbReference type="Gene3D" id="2.40.30.20">
    <property type="match status" value="1"/>
</dbReference>
<keyword evidence="13" id="KW-1185">Reference proteome</keyword>
<dbReference type="RefSeq" id="WP_015020639.1">
    <property type="nucleotide sequence ID" value="NC_018719.1"/>
</dbReference>
<comment type="subunit">
    <text evidence="10">Has multiple subunits with at least A(3), B(3), C, D, E, F, H, I and proteolipid K(x).</text>
</comment>
<dbReference type="AlphaFoldDB" id="K0IFG1"/>
<dbReference type="HAMAP" id="MF_00309">
    <property type="entry name" value="ATP_synth_A_arch"/>
    <property type="match status" value="1"/>
</dbReference>
<dbReference type="KEGG" id="nga:Ngar_c31900"/>
<dbReference type="Gene3D" id="2.40.50.100">
    <property type="match status" value="1"/>
</dbReference>
<dbReference type="SUPFAM" id="SSF50615">
    <property type="entry name" value="N-terminal domain of alpha and beta subunits of F1 ATP synthase"/>
    <property type="match status" value="1"/>
</dbReference>
<dbReference type="Gene3D" id="3.40.50.300">
    <property type="entry name" value="P-loop containing nucleotide triphosphate hydrolases"/>
    <property type="match status" value="1"/>
</dbReference>
<dbReference type="Pfam" id="PF00006">
    <property type="entry name" value="ATP-synt_ab"/>
    <property type="match status" value="1"/>
</dbReference>
<evidence type="ECO:0000256" key="6">
    <source>
        <dbReference type="ARBA" id="ARBA00022840"/>
    </source>
</evidence>
<dbReference type="Pfam" id="PF22919">
    <property type="entry name" value="ATP-synt_VA_C"/>
    <property type="match status" value="1"/>
</dbReference>
<proteinExistence type="inferred from homology"/>
<dbReference type="PANTHER" id="PTHR43607:SF1">
    <property type="entry name" value="H(+)-TRANSPORTING TWO-SECTOR ATPASE"/>
    <property type="match status" value="1"/>
</dbReference>
<dbReference type="CDD" id="cd18111">
    <property type="entry name" value="ATP-synt_V_A-type_alpha_C"/>
    <property type="match status" value="1"/>
</dbReference>
<keyword evidence="5 10" id="KW-0375">Hydrogen ion transport</keyword>
<dbReference type="InterPro" id="IPR024034">
    <property type="entry name" value="ATPase_F1/V1_b/a_C"/>
</dbReference>
<evidence type="ECO:0000313" key="13">
    <source>
        <dbReference type="Proteomes" id="UP000008037"/>
    </source>
</evidence>
<dbReference type="CDD" id="cd01134">
    <property type="entry name" value="V_A-ATPase_A"/>
    <property type="match status" value="1"/>
</dbReference>
<evidence type="ECO:0000256" key="3">
    <source>
        <dbReference type="ARBA" id="ARBA00022475"/>
    </source>
</evidence>
<comment type="function">
    <text evidence="10">Component of the A-type ATP synthase that produces ATP from ADP in the presence of a proton gradient across the membrane. The A chain is the catalytic subunit.</text>
</comment>
<comment type="similarity">
    <text evidence="1 10">Belongs to the ATPase alpha/beta chains family.</text>
</comment>
<dbReference type="Pfam" id="PF02874">
    <property type="entry name" value="ATP-synt_ab_N"/>
    <property type="match status" value="1"/>
</dbReference>
<dbReference type="GO" id="GO:0016787">
    <property type="term" value="F:hydrolase activity"/>
    <property type="evidence" value="ECO:0007669"/>
    <property type="project" value="UniProtKB-KW"/>
</dbReference>
<keyword evidence="4 10" id="KW-0547">Nucleotide-binding</keyword>
<dbReference type="EMBL" id="CP002408">
    <property type="protein sequence ID" value="AFU60106.1"/>
    <property type="molecule type" value="Genomic_DNA"/>
</dbReference>